<name>A0A0F8ZYY2_9ZZZZ</name>
<accession>A0A0F8ZYY2</accession>
<organism evidence="1">
    <name type="scientific">marine sediment metagenome</name>
    <dbReference type="NCBI Taxonomy" id="412755"/>
    <lineage>
        <taxon>unclassified sequences</taxon>
        <taxon>metagenomes</taxon>
        <taxon>ecological metagenomes</taxon>
    </lineage>
</organism>
<dbReference type="EMBL" id="LAZR01057655">
    <property type="protein sequence ID" value="KKK71609.1"/>
    <property type="molecule type" value="Genomic_DNA"/>
</dbReference>
<proteinExistence type="predicted"/>
<reference evidence="1" key="1">
    <citation type="journal article" date="2015" name="Nature">
        <title>Complex archaea that bridge the gap between prokaryotes and eukaryotes.</title>
        <authorList>
            <person name="Spang A."/>
            <person name="Saw J.H."/>
            <person name="Jorgensen S.L."/>
            <person name="Zaremba-Niedzwiedzka K."/>
            <person name="Martijn J."/>
            <person name="Lind A.E."/>
            <person name="van Eijk R."/>
            <person name="Schleper C."/>
            <person name="Guy L."/>
            <person name="Ettema T.J."/>
        </authorList>
    </citation>
    <scope>NUCLEOTIDE SEQUENCE</scope>
</reference>
<feature type="non-terminal residue" evidence="1">
    <location>
        <position position="175"/>
    </location>
</feature>
<evidence type="ECO:0000313" key="1">
    <source>
        <dbReference type="EMBL" id="KKK71609.1"/>
    </source>
</evidence>
<protein>
    <submittedName>
        <fullName evidence="1">Uncharacterized protein</fullName>
    </submittedName>
</protein>
<sequence length="175" mass="19047">MTKTEYNYNIMAINLEQFKISPEEQQNKLQKVPLDQFKEHPSGELPLAPKKQDDGKFSFGSLMGNIIPSAGRFIGGIAEAVTNPMDTLKGLGQIGAGAFQSIPGIREAYDRNVTEKGKPILEQNRQAFQNIKTFFSDRYGSPEKAIASLEEDPVGVAADLSILLMGGGSLLKSAK</sequence>
<comment type="caution">
    <text evidence="1">The sequence shown here is derived from an EMBL/GenBank/DDBJ whole genome shotgun (WGS) entry which is preliminary data.</text>
</comment>
<gene>
    <name evidence="1" type="ORF">LCGC14_2912190</name>
</gene>
<dbReference type="AlphaFoldDB" id="A0A0F8ZYY2"/>